<sequence>MSASTELAAAADSRDPATGLAAVAALRRLLEELEAAHVGNARAQGWSWEAIAAALGVRRQTAHRKHAHRLTGDTSGSER</sequence>
<name>A0ABV9CH75_9ACTN</name>
<organism evidence="1 2">
    <name type="scientific">Sphaerisporangium dianthi</name>
    <dbReference type="NCBI Taxonomy" id="1436120"/>
    <lineage>
        <taxon>Bacteria</taxon>
        <taxon>Bacillati</taxon>
        <taxon>Actinomycetota</taxon>
        <taxon>Actinomycetes</taxon>
        <taxon>Streptosporangiales</taxon>
        <taxon>Streptosporangiaceae</taxon>
        <taxon>Sphaerisporangium</taxon>
    </lineage>
</organism>
<dbReference type="RefSeq" id="WP_380840535.1">
    <property type="nucleotide sequence ID" value="NZ_JBHSFP010000007.1"/>
</dbReference>
<dbReference type="EMBL" id="JBHSFP010000007">
    <property type="protein sequence ID" value="MFC4531859.1"/>
    <property type="molecule type" value="Genomic_DNA"/>
</dbReference>
<reference evidence="2" key="1">
    <citation type="journal article" date="2019" name="Int. J. Syst. Evol. Microbiol.">
        <title>The Global Catalogue of Microorganisms (GCM) 10K type strain sequencing project: providing services to taxonomists for standard genome sequencing and annotation.</title>
        <authorList>
            <consortium name="The Broad Institute Genomics Platform"/>
            <consortium name="The Broad Institute Genome Sequencing Center for Infectious Disease"/>
            <person name="Wu L."/>
            <person name="Ma J."/>
        </authorList>
    </citation>
    <scope>NUCLEOTIDE SEQUENCE [LARGE SCALE GENOMIC DNA]</scope>
    <source>
        <strain evidence="2">CGMCC 4.7132</strain>
    </source>
</reference>
<evidence type="ECO:0000313" key="1">
    <source>
        <dbReference type="EMBL" id="MFC4531859.1"/>
    </source>
</evidence>
<accession>A0ABV9CH75</accession>
<comment type="caution">
    <text evidence="1">The sequence shown here is derived from an EMBL/GenBank/DDBJ whole genome shotgun (WGS) entry which is preliminary data.</text>
</comment>
<keyword evidence="2" id="KW-1185">Reference proteome</keyword>
<protein>
    <submittedName>
        <fullName evidence="1">Helix-turn-helix domain-containing protein</fullName>
    </submittedName>
</protein>
<evidence type="ECO:0000313" key="2">
    <source>
        <dbReference type="Proteomes" id="UP001596004"/>
    </source>
</evidence>
<proteinExistence type="predicted"/>
<gene>
    <name evidence="1" type="ORF">ACFO60_13870</name>
</gene>
<dbReference type="Proteomes" id="UP001596004">
    <property type="component" value="Unassembled WGS sequence"/>
</dbReference>